<keyword evidence="7" id="KW-1185">Reference proteome</keyword>
<feature type="region of interest" description="Disordered" evidence="4">
    <location>
        <begin position="456"/>
        <end position="502"/>
    </location>
</feature>
<dbReference type="PANTHER" id="PTHR15410">
    <property type="entry name" value="HIRA-INTERACTING PROTEIN 3"/>
    <property type="match status" value="1"/>
</dbReference>
<dbReference type="GO" id="GO:0005634">
    <property type="term" value="C:nucleus"/>
    <property type="evidence" value="ECO:0007669"/>
    <property type="project" value="UniProtKB-SubCell"/>
</dbReference>
<dbReference type="OrthoDB" id="514832at2759"/>
<feature type="compositionally biased region" description="Basic and acidic residues" evidence="4">
    <location>
        <begin position="299"/>
        <end position="323"/>
    </location>
</feature>
<evidence type="ECO:0000256" key="3">
    <source>
        <dbReference type="ARBA" id="ARBA00023242"/>
    </source>
</evidence>
<feature type="compositionally biased region" description="Acidic residues" evidence="4">
    <location>
        <begin position="278"/>
        <end position="291"/>
    </location>
</feature>
<protein>
    <submittedName>
        <fullName evidence="6">HIRA-INTERACTING PROTEIN 3</fullName>
    </submittedName>
</protein>
<evidence type="ECO:0000256" key="2">
    <source>
        <dbReference type="ARBA" id="ARBA00023186"/>
    </source>
</evidence>
<feature type="region of interest" description="Disordered" evidence="4">
    <location>
        <begin position="420"/>
        <end position="441"/>
    </location>
</feature>
<feature type="compositionally biased region" description="Basic and acidic residues" evidence="4">
    <location>
        <begin position="145"/>
        <end position="167"/>
    </location>
</feature>
<dbReference type="PANTHER" id="PTHR15410:SF2">
    <property type="entry name" value="HIRA-INTERACTING PROTEIN 3"/>
    <property type="match status" value="1"/>
</dbReference>
<feature type="region of interest" description="Disordered" evidence="4">
    <location>
        <begin position="253"/>
        <end position="376"/>
    </location>
</feature>
<accession>A0A9Q1AK49</accession>
<keyword evidence="3" id="KW-0539">Nucleus</keyword>
<evidence type="ECO:0000256" key="1">
    <source>
        <dbReference type="ARBA" id="ARBA00004123"/>
    </source>
</evidence>
<organism evidence="6 7">
    <name type="scientific">Salix purpurea</name>
    <name type="common">Purple osier willow</name>
    <dbReference type="NCBI Taxonomy" id="77065"/>
    <lineage>
        <taxon>Eukaryota</taxon>
        <taxon>Viridiplantae</taxon>
        <taxon>Streptophyta</taxon>
        <taxon>Embryophyta</taxon>
        <taxon>Tracheophyta</taxon>
        <taxon>Spermatophyta</taxon>
        <taxon>Magnoliopsida</taxon>
        <taxon>eudicotyledons</taxon>
        <taxon>Gunneridae</taxon>
        <taxon>Pentapetalae</taxon>
        <taxon>rosids</taxon>
        <taxon>fabids</taxon>
        <taxon>Malpighiales</taxon>
        <taxon>Salicaceae</taxon>
        <taxon>Saliceae</taxon>
        <taxon>Salix</taxon>
    </lineage>
</organism>
<evidence type="ECO:0000256" key="4">
    <source>
        <dbReference type="SAM" id="MobiDB-lite"/>
    </source>
</evidence>
<dbReference type="EMBL" id="JAPFFK010000002">
    <property type="protein sequence ID" value="KAJ6774253.1"/>
    <property type="molecule type" value="Genomic_DNA"/>
</dbReference>
<comment type="caution">
    <text evidence="6">The sequence shown here is derived from an EMBL/GenBank/DDBJ whole genome shotgun (WGS) entry which is preliminary data.</text>
</comment>
<proteinExistence type="predicted"/>
<sequence length="502" mass="55825">MAEEMQEQGTEMVIKEMLDIESQVKEAMLSRVGHFKEQADSLTFEGVRRLLEKDLGLDKFALDVHKRFVKQCLLECLDGAVADNASKDSGGTGDKHVGSSKEGTESPEGLESKNNIKEPSSEEEEKMEDCPVNGVLTGQKTTKSKTKDTQTNEIKVPSDHASKDSGGKHVGKKTTKSKTKDTQANEIKEGPSEGNIKKAMMKRASYIKANSEEITMAGLRRLLEGDLKLDKFSLDPYKKFISKQLDEVLKSFRVSEPKKKNLKNNSHGKASKKVSSEESTDSSDKESEEEEVKPKKKKIGAERKMQSAEGSKKRSRSEKETKVSAKKKIKPSETVTEDNNDMEGSGNVSEDSDSPSSAEKPVKKKEASTPSYGKRVEHLKSVIKSCGMSVPPVIYKKVKQVSENKREAQLIKELEDILSREGLSSNPSEKEIKEVRKRKERAKELEGIDLSNIVTTSRRRSATTFVAPKPKVPVESESDGTDDTEEDDEDGDDNNEDDKWRC</sequence>
<reference evidence="6" key="2">
    <citation type="journal article" date="2023" name="Int. J. Mol. Sci.">
        <title>De Novo Assembly and Annotation of 11 Diverse Shrub Willow (Salix) Genomes Reveals Novel Gene Organization in Sex-Linked Regions.</title>
        <authorList>
            <person name="Hyden B."/>
            <person name="Feng K."/>
            <person name="Yates T.B."/>
            <person name="Jawdy S."/>
            <person name="Cereghino C."/>
            <person name="Smart L.B."/>
            <person name="Muchero W."/>
        </authorList>
    </citation>
    <scope>NUCLEOTIDE SEQUENCE</scope>
    <source>
        <tissue evidence="6">Shoot tip</tissue>
    </source>
</reference>
<gene>
    <name evidence="6" type="ORF">OIU79_017633</name>
</gene>
<reference evidence="6" key="1">
    <citation type="submission" date="2022-11" db="EMBL/GenBank/DDBJ databases">
        <authorList>
            <person name="Hyden B.L."/>
            <person name="Feng K."/>
            <person name="Yates T."/>
            <person name="Jawdy S."/>
            <person name="Smart L.B."/>
            <person name="Muchero W."/>
        </authorList>
    </citation>
    <scope>NUCLEOTIDE SEQUENCE</scope>
    <source>
        <tissue evidence="6">Shoot tip</tissue>
    </source>
</reference>
<feature type="compositionally biased region" description="Acidic residues" evidence="4">
    <location>
        <begin position="476"/>
        <end position="496"/>
    </location>
</feature>
<dbReference type="AlphaFoldDB" id="A0A9Q1AK49"/>
<comment type="subcellular location">
    <subcellularLocation>
        <location evidence="1">Nucleus</location>
    </subcellularLocation>
</comment>
<feature type="compositionally biased region" description="Polar residues" evidence="4">
    <location>
        <begin position="346"/>
        <end position="357"/>
    </location>
</feature>
<feature type="compositionally biased region" description="Basic and acidic residues" evidence="4">
    <location>
        <begin position="93"/>
        <end position="120"/>
    </location>
</feature>
<dbReference type="Pfam" id="PF09649">
    <property type="entry name" value="CHZ"/>
    <property type="match status" value="1"/>
</dbReference>
<name>A0A9Q1AK49_SALPP</name>
<keyword evidence="2" id="KW-0143">Chaperone</keyword>
<feature type="domain" description="Histone chaperone" evidence="5">
    <location>
        <begin position="439"/>
        <end position="474"/>
    </location>
</feature>
<dbReference type="Proteomes" id="UP001151532">
    <property type="component" value="Chromosome 5"/>
</dbReference>
<dbReference type="SMART" id="SM01082">
    <property type="entry name" value="CHZ"/>
    <property type="match status" value="1"/>
</dbReference>
<evidence type="ECO:0000313" key="6">
    <source>
        <dbReference type="EMBL" id="KAJ6774253.1"/>
    </source>
</evidence>
<evidence type="ECO:0000313" key="7">
    <source>
        <dbReference type="Proteomes" id="UP001151532"/>
    </source>
</evidence>
<feature type="compositionally biased region" description="Basic and acidic residues" evidence="4">
    <location>
        <begin position="178"/>
        <end position="191"/>
    </location>
</feature>
<feature type="region of interest" description="Disordered" evidence="4">
    <location>
        <begin position="83"/>
        <end position="196"/>
    </location>
</feature>
<evidence type="ECO:0000259" key="5">
    <source>
        <dbReference type="SMART" id="SM01082"/>
    </source>
</evidence>
<dbReference type="InterPro" id="IPR019098">
    <property type="entry name" value="Histone_chaperone_domain_CHZ"/>
</dbReference>
<dbReference type="InterPro" id="IPR037647">
    <property type="entry name" value="HIRIP3"/>
</dbReference>